<dbReference type="Gramene" id="rna8093">
    <property type="protein sequence ID" value="RHN72388.1"/>
    <property type="gene ID" value="gene8093"/>
</dbReference>
<evidence type="ECO:0000313" key="3">
    <source>
        <dbReference type="EMBL" id="RHN72388.1"/>
    </source>
</evidence>
<dbReference type="eggNOG" id="ENOG502QUVH">
    <property type="taxonomic scope" value="Eukaryota"/>
</dbReference>
<dbReference type="InterPro" id="IPR017451">
    <property type="entry name" value="F-box-assoc_interact_dom"/>
</dbReference>
<dbReference type="PANTHER" id="PTHR31672:SF13">
    <property type="entry name" value="F-BOX PROTEIN CPR30-LIKE"/>
    <property type="match status" value="1"/>
</dbReference>
<reference evidence="3" key="4">
    <citation type="journal article" date="2018" name="Nat. Plants">
        <title>Whole-genome landscape of Medicago truncatula symbiotic genes.</title>
        <authorList>
            <person name="Pecrix Y."/>
            <person name="Gamas P."/>
            <person name="Carrere S."/>
        </authorList>
    </citation>
    <scope>NUCLEOTIDE SEQUENCE</scope>
    <source>
        <tissue evidence="3">Leaves</tissue>
    </source>
</reference>
<feature type="domain" description="F-box" evidence="1">
    <location>
        <begin position="15"/>
        <end position="61"/>
    </location>
</feature>
<dbReference type="PaxDb" id="3880-AES64338"/>
<gene>
    <name evidence="4" type="primary">11446126</name>
    <name evidence="2" type="ordered locus">MTR_2g021190</name>
    <name evidence="3" type="ORF">MtrunA17_Chr2g0287121</name>
</gene>
<dbReference type="SUPFAM" id="SSF81383">
    <property type="entry name" value="F-box domain"/>
    <property type="match status" value="1"/>
</dbReference>
<evidence type="ECO:0000313" key="4">
    <source>
        <dbReference type="EnsemblPlants" id="AES64338"/>
    </source>
</evidence>
<organism evidence="2 5">
    <name type="scientific">Medicago truncatula</name>
    <name type="common">Barrel medic</name>
    <name type="synonym">Medicago tribuloides</name>
    <dbReference type="NCBI Taxonomy" id="3880"/>
    <lineage>
        <taxon>Eukaryota</taxon>
        <taxon>Viridiplantae</taxon>
        <taxon>Streptophyta</taxon>
        <taxon>Embryophyta</taxon>
        <taxon>Tracheophyta</taxon>
        <taxon>Spermatophyta</taxon>
        <taxon>Magnoliopsida</taxon>
        <taxon>eudicotyledons</taxon>
        <taxon>Gunneridae</taxon>
        <taxon>Pentapetalae</taxon>
        <taxon>rosids</taxon>
        <taxon>fabids</taxon>
        <taxon>Fabales</taxon>
        <taxon>Fabaceae</taxon>
        <taxon>Papilionoideae</taxon>
        <taxon>50 kb inversion clade</taxon>
        <taxon>NPAAA clade</taxon>
        <taxon>Hologalegina</taxon>
        <taxon>IRL clade</taxon>
        <taxon>Trifolieae</taxon>
        <taxon>Medicago</taxon>
    </lineage>
</organism>
<dbReference type="Proteomes" id="UP000265566">
    <property type="component" value="Chromosome 2"/>
</dbReference>
<dbReference type="EnsemblPlants" id="AES64338">
    <property type="protein sequence ID" value="AES64338"/>
    <property type="gene ID" value="MTR_2g021190"/>
</dbReference>
<reference evidence="2 5" key="2">
    <citation type="journal article" date="2014" name="BMC Genomics">
        <title>An improved genome release (version Mt4.0) for the model legume Medicago truncatula.</title>
        <authorList>
            <person name="Tang H."/>
            <person name="Krishnakumar V."/>
            <person name="Bidwell S."/>
            <person name="Rosen B."/>
            <person name="Chan A."/>
            <person name="Zhou S."/>
            <person name="Gentzbittel L."/>
            <person name="Childs K.L."/>
            <person name="Yandell M."/>
            <person name="Gundlach H."/>
            <person name="Mayer K.F."/>
            <person name="Schwartz D.C."/>
            <person name="Town C.D."/>
        </authorList>
    </citation>
    <scope>GENOME REANNOTATION</scope>
    <source>
        <strain evidence="4 5">cv. Jemalong A17</strain>
    </source>
</reference>
<protein>
    <submittedName>
        <fullName evidence="2">F-box protein interaction domain protein</fullName>
    </submittedName>
    <submittedName>
        <fullName evidence="3">Putative F-box domain-containing protein</fullName>
    </submittedName>
</protein>
<evidence type="ECO:0000313" key="2">
    <source>
        <dbReference type="EMBL" id="AES64338.1"/>
    </source>
</evidence>
<dbReference type="KEGG" id="mtr:11446126"/>
<dbReference type="EMBL" id="CM001218">
    <property type="protein sequence ID" value="AES64338.1"/>
    <property type="molecule type" value="Genomic_DNA"/>
</dbReference>
<dbReference type="AlphaFoldDB" id="G7IKD2"/>
<dbReference type="InterPro" id="IPR001810">
    <property type="entry name" value="F-box_dom"/>
</dbReference>
<dbReference type="PANTHER" id="PTHR31672">
    <property type="entry name" value="BNACNNG10540D PROTEIN"/>
    <property type="match status" value="1"/>
</dbReference>
<dbReference type="Pfam" id="PF00646">
    <property type="entry name" value="F-box"/>
    <property type="match status" value="1"/>
</dbReference>
<dbReference type="OMA" id="GAIAYRT"/>
<keyword evidence="5" id="KW-1185">Reference proteome</keyword>
<dbReference type="Gene3D" id="1.20.1280.50">
    <property type="match status" value="1"/>
</dbReference>
<evidence type="ECO:0000313" key="5">
    <source>
        <dbReference type="Proteomes" id="UP000002051"/>
    </source>
</evidence>
<sequence>MAPTSETDDENSSTGDFLPTLPFEIVAEILSRLPVKFLMQLQSVCKSWKSLISDSKFAKNHLRLSTTLHRLILTFINTSRKLSITDYPLSTVFTDVTATATQLNYPLNDRNRFDVIVGSCHGILCFALDECFALLRNPSIRKFTQLPSLDIPKREGSYTIYGFGYDHFNDTYKVVAVNCFESDTDSNGSKVYKTEVKVYTLGTDYWRRIQDFPSGVPFDNSGTFVSGTINWLAAKDPYTSWIIVSLDLEEETYQYLLQPDYGAVTVNSVTLGVLRDCLCILAHSDTFSDVWLMKEYGNNDSWTKLFRVPYMGDVGSCPYTKALYLTEDDQVLLKYQAELVVYNSRDGTFKTPEIQHINRWLVPQVYQESLISPCS</sequence>
<proteinExistence type="predicted"/>
<dbReference type="InterPro" id="IPR050796">
    <property type="entry name" value="SCF_F-box_component"/>
</dbReference>
<dbReference type="EMBL" id="PSQE01000002">
    <property type="protein sequence ID" value="RHN72388.1"/>
    <property type="molecule type" value="Genomic_DNA"/>
</dbReference>
<dbReference type="InterPro" id="IPR036047">
    <property type="entry name" value="F-box-like_dom_sf"/>
</dbReference>
<dbReference type="OrthoDB" id="591557at2759"/>
<dbReference type="Pfam" id="PF07734">
    <property type="entry name" value="FBA_1"/>
    <property type="match status" value="1"/>
</dbReference>
<dbReference type="PROSITE" id="PS50181">
    <property type="entry name" value="FBOX"/>
    <property type="match status" value="1"/>
</dbReference>
<accession>G7IKD2</accession>
<reference evidence="4" key="3">
    <citation type="submission" date="2015-04" db="UniProtKB">
        <authorList>
            <consortium name="EnsemblPlants"/>
        </authorList>
    </citation>
    <scope>IDENTIFICATION</scope>
    <source>
        <strain evidence="4">cv. Jemalong A17</strain>
    </source>
</reference>
<reference evidence="2 5" key="1">
    <citation type="journal article" date="2011" name="Nature">
        <title>The Medicago genome provides insight into the evolution of rhizobial symbioses.</title>
        <authorList>
            <person name="Young N.D."/>
            <person name="Debelle F."/>
            <person name="Oldroyd G.E."/>
            <person name="Geurts R."/>
            <person name="Cannon S.B."/>
            <person name="Udvardi M.K."/>
            <person name="Benedito V.A."/>
            <person name="Mayer K.F."/>
            <person name="Gouzy J."/>
            <person name="Schoof H."/>
            <person name="Van de Peer Y."/>
            <person name="Proost S."/>
            <person name="Cook D.R."/>
            <person name="Meyers B.C."/>
            <person name="Spannagl M."/>
            <person name="Cheung F."/>
            <person name="De Mita S."/>
            <person name="Krishnakumar V."/>
            <person name="Gundlach H."/>
            <person name="Zhou S."/>
            <person name="Mudge J."/>
            <person name="Bharti A.K."/>
            <person name="Murray J.D."/>
            <person name="Naoumkina M.A."/>
            <person name="Rosen B."/>
            <person name="Silverstein K.A."/>
            <person name="Tang H."/>
            <person name="Rombauts S."/>
            <person name="Zhao P.X."/>
            <person name="Zhou P."/>
            <person name="Barbe V."/>
            <person name="Bardou P."/>
            <person name="Bechner M."/>
            <person name="Bellec A."/>
            <person name="Berger A."/>
            <person name="Berges H."/>
            <person name="Bidwell S."/>
            <person name="Bisseling T."/>
            <person name="Choisne N."/>
            <person name="Couloux A."/>
            <person name="Denny R."/>
            <person name="Deshpande S."/>
            <person name="Dai X."/>
            <person name="Doyle J.J."/>
            <person name="Dudez A.M."/>
            <person name="Farmer A.D."/>
            <person name="Fouteau S."/>
            <person name="Franken C."/>
            <person name="Gibelin C."/>
            <person name="Gish J."/>
            <person name="Goldstein S."/>
            <person name="Gonzalez A.J."/>
            <person name="Green P.J."/>
            <person name="Hallab A."/>
            <person name="Hartog M."/>
            <person name="Hua A."/>
            <person name="Humphray S.J."/>
            <person name="Jeong D.H."/>
            <person name="Jing Y."/>
            <person name="Jocker A."/>
            <person name="Kenton S.M."/>
            <person name="Kim D.J."/>
            <person name="Klee K."/>
            <person name="Lai H."/>
            <person name="Lang C."/>
            <person name="Lin S."/>
            <person name="Macmil S.L."/>
            <person name="Magdelenat G."/>
            <person name="Matthews L."/>
            <person name="McCorrison J."/>
            <person name="Monaghan E.L."/>
            <person name="Mun J.H."/>
            <person name="Najar F.Z."/>
            <person name="Nicholson C."/>
            <person name="Noirot C."/>
            <person name="O'Bleness M."/>
            <person name="Paule C.R."/>
            <person name="Poulain J."/>
            <person name="Prion F."/>
            <person name="Qin B."/>
            <person name="Qu C."/>
            <person name="Retzel E.F."/>
            <person name="Riddle C."/>
            <person name="Sallet E."/>
            <person name="Samain S."/>
            <person name="Samson N."/>
            <person name="Sanders I."/>
            <person name="Saurat O."/>
            <person name="Scarpelli C."/>
            <person name="Schiex T."/>
            <person name="Segurens B."/>
            <person name="Severin A.J."/>
            <person name="Sherrier D.J."/>
            <person name="Shi R."/>
            <person name="Sims S."/>
            <person name="Singer S.R."/>
            <person name="Sinharoy S."/>
            <person name="Sterck L."/>
            <person name="Viollet A."/>
            <person name="Wang B.B."/>
            <person name="Wang K."/>
            <person name="Wang M."/>
            <person name="Wang X."/>
            <person name="Warfsmann J."/>
            <person name="Weissenbach J."/>
            <person name="White D.D."/>
            <person name="White J.D."/>
            <person name="Wiley G.B."/>
            <person name="Wincker P."/>
            <person name="Xing Y."/>
            <person name="Yang L."/>
            <person name="Yao Z."/>
            <person name="Ying F."/>
            <person name="Zhai J."/>
            <person name="Zhou L."/>
            <person name="Zuber A."/>
            <person name="Denarie J."/>
            <person name="Dixon R.A."/>
            <person name="May G.D."/>
            <person name="Schwartz D.C."/>
            <person name="Rogers J."/>
            <person name="Quetier F."/>
            <person name="Town C.D."/>
            <person name="Roe B.A."/>
        </authorList>
    </citation>
    <scope>NUCLEOTIDE SEQUENCE [LARGE SCALE GENOMIC DNA]</scope>
    <source>
        <strain evidence="2">A17</strain>
        <strain evidence="4 5">cv. Jemalong A17</strain>
    </source>
</reference>
<dbReference type="SMART" id="SM00256">
    <property type="entry name" value="FBOX"/>
    <property type="match status" value="1"/>
</dbReference>
<dbReference type="CDD" id="cd22157">
    <property type="entry name" value="F-box_AtFBW1-like"/>
    <property type="match status" value="1"/>
</dbReference>
<evidence type="ECO:0000259" key="1">
    <source>
        <dbReference type="PROSITE" id="PS50181"/>
    </source>
</evidence>
<dbReference type="Proteomes" id="UP000002051">
    <property type="component" value="Chromosome 2"/>
</dbReference>
<dbReference type="HOGENOM" id="CLU_027176_1_4_1"/>
<name>G7IKD2_MEDTR</name>
<dbReference type="NCBIfam" id="TIGR01640">
    <property type="entry name" value="F_box_assoc_1"/>
    <property type="match status" value="1"/>
</dbReference>
<dbReference type="STRING" id="3880.G7IKD2"/>
<dbReference type="InterPro" id="IPR006527">
    <property type="entry name" value="F-box-assoc_dom_typ1"/>
</dbReference>